<proteinExistence type="predicted"/>
<evidence type="ECO:0000313" key="2">
    <source>
        <dbReference type="Proteomes" id="UP001152561"/>
    </source>
</evidence>
<gene>
    <name evidence="1" type="ORF">K7X08_001579</name>
</gene>
<evidence type="ECO:0000313" key="1">
    <source>
        <dbReference type="EMBL" id="KAJ8565119.1"/>
    </source>
</evidence>
<protein>
    <submittedName>
        <fullName evidence="1">Uncharacterized protein</fullName>
    </submittedName>
</protein>
<dbReference type="Gene3D" id="1.20.5.4130">
    <property type="match status" value="1"/>
</dbReference>
<comment type="caution">
    <text evidence="1">The sequence shown here is derived from an EMBL/GenBank/DDBJ whole genome shotgun (WGS) entry which is preliminary data.</text>
</comment>
<dbReference type="Proteomes" id="UP001152561">
    <property type="component" value="Unassembled WGS sequence"/>
</dbReference>
<accession>A0A9Q1MUP3</accession>
<keyword evidence="2" id="KW-1185">Reference proteome</keyword>
<dbReference type="OrthoDB" id="1301099at2759"/>
<name>A0A9Q1MUP3_9SOLA</name>
<sequence length="142" mass="16078">MAAYSAVISLLRTLDKKRRFDPEKIESLEEKIRVAANDAEDVVELKIRQTVKGASWKFGIPRIILPKNFLTVVEKIDKTKKEVMEIVSDLRTSTHDGDNDQIVELSGESLINTSSRSNRMLPNLEDVIVQGLDDDLEIIVRT</sequence>
<organism evidence="1 2">
    <name type="scientific">Anisodus acutangulus</name>
    <dbReference type="NCBI Taxonomy" id="402998"/>
    <lineage>
        <taxon>Eukaryota</taxon>
        <taxon>Viridiplantae</taxon>
        <taxon>Streptophyta</taxon>
        <taxon>Embryophyta</taxon>
        <taxon>Tracheophyta</taxon>
        <taxon>Spermatophyta</taxon>
        <taxon>Magnoliopsida</taxon>
        <taxon>eudicotyledons</taxon>
        <taxon>Gunneridae</taxon>
        <taxon>Pentapetalae</taxon>
        <taxon>asterids</taxon>
        <taxon>lamiids</taxon>
        <taxon>Solanales</taxon>
        <taxon>Solanaceae</taxon>
        <taxon>Solanoideae</taxon>
        <taxon>Hyoscyameae</taxon>
        <taxon>Anisodus</taxon>
    </lineage>
</organism>
<reference evidence="2" key="1">
    <citation type="journal article" date="2023" name="Proc. Natl. Acad. Sci. U.S.A.">
        <title>Genomic and structural basis for evolution of tropane alkaloid biosynthesis.</title>
        <authorList>
            <person name="Wanga Y.-J."/>
            <person name="Taina T."/>
            <person name="Yua J.-Y."/>
            <person name="Lia J."/>
            <person name="Xua B."/>
            <person name="Chenc J."/>
            <person name="D'Auriad J.C."/>
            <person name="Huanga J.-P."/>
            <person name="Huanga S.-X."/>
        </authorList>
    </citation>
    <scope>NUCLEOTIDE SEQUENCE [LARGE SCALE GENOMIC DNA]</scope>
    <source>
        <strain evidence="2">cv. KIB-2019</strain>
    </source>
</reference>
<dbReference type="EMBL" id="JAJAGQ010000004">
    <property type="protein sequence ID" value="KAJ8565119.1"/>
    <property type="molecule type" value="Genomic_DNA"/>
</dbReference>
<dbReference type="AlphaFoldDB" id="A0A9Q1MUP3"/>